<keyword evidence="9 12" id="KW-0961">Cell wall biogenesis/degradation</keyword>
<evidence type="ECO:0000256" key="3">
    <source>
        <dbReference type="ARBA" id="ARBA00022490"/>
    </source>
</evidence>
<evidence type="ECO:0000256" key="10">
    <source>
        <dbReference type="ARBA" id="ARBA00038367"/>
    </source>
</evidence>
<keyword evidence="5 12" id="KW-0808">Transferase</keyword>
<feature type="binding site" evidence="12">
    <location>
        <position position="339"/>
    </location>
    <ligand>
        <name>UDP-N-acetyl-alpha-D-glucosamine</name>
        <dbReference type="ChEBI" id="CHEBI:57705"/>
    </ligand>
</feature>
<keyword evidence="7 12" id="KW-0573">Peptidoglycan synthesis</keyword>
<evidence type="ECO:0000256" key="4">
    <source>
        <dbReference type="ARBA" id="ARBA00022618"/>
    </source>
</evidence>
<keyword evidence="15" id="KW-1185">Reference proteome</keyword>
<organism evidence="14 15">
    <name type="scientific">Treponema lecithinolyticum ATCC 700332</name>
    <dbReference type="NCBI Taxonomy" id="1321815"/>
    <lineage>
        <taxon>Bacteria</taxon>
        <taxon>Pseudomonadati</taxon>
        <taxon>Spirochaetota</taxon>
        <taxon>Spirochaetia</taxon>
        <taxon>Spirochaetales</taxon>
        <taxon>Treponemataceae</taxon>
        <taxon>Treponema</taxon>
    </lineage>
</organism>
<feature type="domain" description="Enolpyruvate transferase" evidence="13">
    <location>
        <begin position="12"/>
        <end position="420"/>
    </location>
</feature>
<evidence type="ECO:0000313" key="15">
    <source>
        <dbReference type="Proteomes" id="UP000016649"/>
    </source>
</evidence>
<feature type="active site" description="Proton donor" evidence="12">
    <location>
        <position position="122"/>
    </location>
</feature>
<dbReference type="SUPFAM" id="SSF55205">
    <property type="entry name" value="EPT/RTPC-like"/>
    <property type="match status" value="1"/>
</dbReference>
<evidence type="ECO:0000313" key="14">
    <source>
        <dbReference type="EMBL" id="ERJ94347.1"/>
    </source>
</evidence>
<keyword evidence="6 12" id="KW-0133">Cell shape</keyword>
<dbReference type="EC" id="2.5.1.7" evidence="12"/>
<comment type="caution">
    <text evidence="12">Lacks conserved residue(s) required for the propagation of feature annotation.</text>
</comment>
<evidence type="ECO:0000256" key="8">
    <source>
        <dbReference type="ARBA" id="ARBA00023306"/>
    </source>
</evidence>
<dbReference type="Pfam" id="PF00275">
    <property type="entry name" value="EPSP_synthase"/>
    <property type="match status" value="1"/>
</dbReference>
<evidence type="ECO:0000256" key="7">
    <source>
        <dbReference type="ARBA" id="ARBA00022984"/>
    </source>
</evidence>
<comment type="similarity">
    <text evidence="10 12">Belongs to the EPSP synthase family. MurA subfamily.</text>
</comment>
<dbReference type="Gene3D" id="3.65.10.10">
    <property type="entry name" value="Enolpyruvate transferase domain"/>
    <property type="match status" value="2"/>
</dbReference>
<dbReference type="CDD" id="cd01555">
    <property type="entry name" value="UdpNAET"/>
    <property type="match status" value="1"/>
</dbReference>
<comment type="caution">
    <text evidence="14">The sequence shown here is derived from an EMBL/GenBank/DDBJ whole genome shotgun (WGS) entry which is preliminary data.</text>
</comment>
<keyword evidence="4 12" id="KW-0132">Cell division</keyword>
<dbReference type="InterPro" id="IPR001986">
    <property type="entry name" value="Enolpyruvate_Tfrase_dom"/>
</dbReference>
<comment type="pathway">
    <text evidence="2 12">Cell wall biogenesis; peptidoglycan biosynthesis.</text>
</comment>
<dbReference type="Proteomes" id="UP000016649">
    <property type="component" value="Unassembled WGS sequence"/>
</dbReference>
<evidence type="ECO:0000256" key="2">
    <source>
        <dbReference type="ARBA" id="ARBA00004752"/>
    </source>
</evidence>
<dbReference type="InterPro" id="IPR005750">
    <property type="entry name" value="UDP_GlcNAc_COvinyl_MurA"/>
</dbReference>
<dbReference type="NCBIfam" id="NF006873">
    <property type="entry name" value="PRK09369.1"/>
    <property type="match status" value="1"/>
</dbReference>
<comment type="catalytic activity">
    <reaction evidence="11 12">
        <text>phosphoenolpyruvate + UDP-N-acetyl-alpha-D-glucosamine = UDP-N-acetyl-3-O-(1-carboxyvinyl)-alpha-D-glucosamine + phosphate</text>
        <dbReference type="Rhea" id="RHEA:18681"/>
        <dbReference type="ChEBI" id="CHEBI:43474"/>
        <dbReference type="ChEBI" id="CHEBI:57705"/>
        <dbReference type="ChEBI" id="CHEBI:58702"/>
        <dbReference type="ChEBI" id="CHEBI:68483"/>
        <dbReference type="EC" id="2.5.1.7"/>
    </reaction>
</comment>
<proteinExistence type="inferred from homology"/>
<keyword evidence="3 12" id="KW-0963">Cytoplasm</keyword>
<accession>A0ABN0P1D2</accession>
<evidence type="ECO:0000259" key="13">
    <source>
        <dbReference type="Pfam" id="PF00275"/>
    </source>
</evidence>
<dbReference type="InterPro" id="IPR050068">
    <property type="entry name" value="MurA_subfamily"/>
</dbReference>
<sequence>MGKKTVIEYHIEGGFPIKGTIKASGNKNAALPCIAASLLTDEPVTLHNIPDIADTAVMLDIVKALGASVESAGKNAWTIHAKHIDRSDIPEELSKKIRASILFAGSLIARCGKAVMQPPGGDVIGRRRLDTHFLALTELGARVHVDGRFTFSANKLAGTDLFLDEASVTATENAVMAASVADGTTVITNAAGEPHVQDLCRMLNSMGAKISGIGSNILTIEGVKQLSGCSYRIGADFMEIGSFIGLAAAAKDSITIENVENCDLRPIKLSFGKLGIHWEMRDGKLYVPASQEMRVNTDLGGMIPKIDDAPWPGFPPDLTSIMTVVATQVEGTVLIHEKMFESRMFFVDKLIGMGARITLCDPHRAVVSGPCILHGDEELSSPDVRAGMAIVIAALCARGNSIIRNVYQVERGYEHVAERLKSLGAHIERVDR</sequence>
<evidence type="ECO:0000256" key="1">
    <source>
        <dbReference type="ARBA" id="ARBA00004496"/>
    </source>
</evidence>
<dbReference type="EMBL" id="AWVH01000005">
    <property type="protein sequence ID" value="ERJ94347.1"/>
    <property type="molecule type" value="Genomic_DNA"/>
</dbReference>
<comment type="subcellular location">
    <subcellularLocation>
        <location evidence="1 12">Cytoplasm</location>
    </subcellularLocation>
</comment>
<keyword evidence="8 12" id="KW-0131">Cell cycle</keyword>
<feature type="binding site" evidence="12">
    <location>
        <position position="317"/>
    </location>
    <ligand>
        <name>UDP-N-acetyl-alpha-D-glucosamine</name>
        <dbReference type="ChEBI" id="CHEBI:57705"/>
    </ligand>
</feature>
<dbReference type="InterPro" id="IPR013792">
    <property type="entry name" value="RNA3'P_cycl/enolpyr_Trfase_a/b"/>
</dbReference>
<dbReference type="PANTHER" id="PTHR43783:SF1">
    <property type="entry name" value="UDP-N-ACETYLGLUCOSAMINE 1-CARBOXYVINYLTRANSFERASE"/>
    <property type="match status" value="1"/>
</dbReference>
<evidence type="ECO:0000256" key="6">
    <source>
        <dbReference type="ARBA" id="ARBA00022960"/>
    </source>
</evidence>
<feature type="binding site" evidence="12">
    <location>
        <begin position="27"/>
        <end position="28"/>
    </location>
    <ligand>
        <name>phosphoenolpyruvate</name>
        <dbReference type="ChEBI" id="CHEBI:58702"/>
    </ligand>
</feature>
<evidence type="ECO:0000256" key="9">
    <source>
        <dbReference type="ARBA" id="ARBA00023316"/>
    </source>
</evidence>
<evidence type="ECO:0000256" key="11">
    <source>
        <dbReference type="ARBA" id="ARBA00047527"/>
    </source>
</evidence>
<dbReference type="HAMAP" id="MF_00111">
    <property type="entry name" value="MurA"/>
    <property type="match status" value="1"/>
</dbReference>
<dbReference type="PANTHER" id="PTHR43783">
    <property type="entry name" value="UDP-N-ACETYLGLUCOSAMINE 1-CARBOXYVINYLTRANSFERASE"/>
    <property type="match status" value="1"/>
</dbReference>
<reference evidence="14 15" key="1">
    <citation type="submission" date="2013-08" db="EMBL/GenBank/DDBJ databases">
        <authorList>
            <person name="Weinstock G."/>
            <person name="Sodergren E."/>
            <person name="Wylie T."/>
            <person name="Fulton L."/>
            <person name="Fulton R."/>
            <person name="Fronick C."/>
            <person name="O'Laughlin M."/>
            <person name="Godfrey J."/>
            <person name="Miner T."/>
            <person name="Herter B."/>
            <person name="Appelbaum E."/>
            <person name="Cordes M."/>
            <person name="Lek S."/>
            <person name="Wollam A."/>
            <person name="Pepin K.H."/>
            <person name="Palsikar V.B."/>
            <person name="Mitreva M."/>
            <person name="Wilson R.K."/>
        </authorList>
    </citation>
    <scope>NUCLEOTIDE SEQUENCE [LARGE SCALE GENOMIC DNA]</scope>
    <source>
        <strain evidence="14 15">ATCC 700332</strain>
    </source>
</reference>
<dbReference type="InterPro" id="IPR036968">
    <property type="entry name" value="Enolpyruvate_Tfrase_sf"/>
</dbReference>
<evidence type="ECO:0000256" key="5">
    <source>
        <dbReference type="ARBA" id="ARBA00022679"/>
    </source>
</evidence>
<name>A0ABN0P1D2_TRELE</name>
<evidence type="ECO:0000256" key="12">
    <source>
        <dbReference type="HAMAP-Rule" id="MF_00111"/>
    </source>
</evidence>
<protein>
    <recommendedName>
        <fullName evidence="12">UDP-N-acetylglucosamine 1-carboxyvinyltransferase</fullName>
        <ecNumber evidence="12">2.5.1.7</ecNumber>
    </recommendedName>
    <alternativeName>
        <fullName evidence="12">Enoylpyruvate transferase</fullName>
    </alternativeName>
    <alternativeName>
        <fullName evidence="12">UDP-N-acetylglucosamine enolpyruvyl transferase</fullName>
        <shortName evidence="12">EPT</shortName>
    </alternativeName>
</protein>
<feature type="binding site" evidence="12">
    <location>
        <position position="98"/>
    </location>
    <ligand>
        <name>UDP-N-acetyl-alpha-D-glucosamine</name>
        <dbReference type="ChEBI" id="CHEBI:57705"/>
    </ligand>
</feature>
<comment type="function">
    <text evidence="12">Cell wall formation. Adds enolpyruvyl to UDP-N-acetylglucosamine.</text>
</comment>
<gene>
    <name evidence="12" type="primary">murA</name>
    <name evidence="14" type="ORF">HMPREF9193_00319</name>
</gene>
<dbReference type="NCBIfam" id="TIGR01072">
    <property type="entry name" value="murA"/>
    <property type="match status" value="1"/>
</dbReference>